<reference evidence="2 3" key="1">
    <citation type="submission" date="2019-07" db="EMBL/GenBank/DDBJ databases">
        <title>Genomic Encyclopedia of Archaeal and Bacterial Type Strains, Phase II (KMG-II): from individual species to whole genera.</title>
        <authorList>
            <person name="Goeker M."/>
        </authorList>
    </citation>
    <scope>NUCLEOTIDE SEQUENCE [LARGE SCALE GENOMIC DNA]</scope>
    <source>
        <strain evidence="2 3">ATCC BAA-252</strain>
    </source>
</reference>
<proteinExistence type="predicted"/>
<name>A0A562T0S8_9HYPH</name>
<sequence length="222" mass="26366">MNRKQKKRIKLNEWDKLRIAGYYRIAIHERLTAELPKAFAEKGMVPTPEKRREIEEHRLKLDAAKNWLSESKSISERRRDLQRRIANGEPTFEQKQKLDALEDKASDLLNEFAVEIEDEDYLHLLELDRAGEDVDWELDEAFRDLFMRGKRYGKTARELDRTRFYRLTSNRADERAALQQVCERWKQERGFIITDRQVRASLLVEQAFLEGLDDDDLNPASE</sequence>
<feature type="coiled-coil region" evidence="1">
    <location>
        <begin position="91"/>
        <end position="118"/>
    </location>
</feature>
<dbReference type="EMBL" id="VLLF01000005">
    <property type="protein sequence ID" value="TWI87052.1"/>
    <property type="molecule type" value="Genomic_DNA"/>
</dbReference>
<gene>
    <name evidence="2" type="ORF">JM93_02289</name>
</gene>
<evidence type="ECO:0000256" key="1">
    <source>
        <dbReference type="SAM" id="Coils"/>
    </source>
</evidence>
<dbReference type="RefSeq" id="WP_145343351.1">
    <property type="nucleotide sequence ID" value="NZ_VLLF01000005.1"/>
</dbReference>
<dbReference type="Proteomes" id="UP000320593">
    <property type="component" value="Unassembled WGS sequence"/>
</dbReference>
<dbReference type="AlphaFoldDB" id="A0A562T0S8"/>
<keyword evidence="1" id="KW-0175">Coiled coil</keyword>
<evidence type="ECO:0000313" key="2">
    <source>
        <dbReference type="EMBL" id="TWI87052.1"/>
    </source>
</evidence>
<keyword evidence="3" id="KW-1185">Reference proteome</keyword>
<evidence type="ECO:0000313" key="3">
    <source>
        <dbReference type="Proteomes" id="UP000320593"/>
    </source>
</evidence>
<comment type="caution">
    <text evidence="2">The sequence shown here is derived from an EMBL/GenBank/DDBJ whole genome shotgun (WGS) entry which is preliminary data.</text>
</comment>
<protein>
    <submittedName>
        <fullName evidence="2">Uncharacterized protein</fullName>
    </submittedName>
</protein>
<organism evidence="2 3">
    <name type="scientific">Roseibium hamelinense</name>
    <dbReference type="NCBI Taxonomy" id="150831"/>
    <lineage>
        <taxon>Bacteria</taxon>
        <taxon>Pseudomonadati</taxon>
        <taxon>Pseudomonadota</taxon>
        <taxon>Alphaproteobacteria</taxon>
        <taxon>Hyphomicrobiales</taxon>
        <taxon>Stappiaceae</taxon>
        <taxon>Roseibium</taxon>
    </lineage>
</organism>
<accession>A0A562T0S8</accession>